<dbReference type="EMBL" id="JBHULV010000056">
    <property type="protein sequence ID" value="MFD2733487.1"/>
    <property type="molecule type" value="Genomic_DNA"/>
</dbReference>
<accession>A0ABW5TXB5</accession>
<proteinExistence type="predicted"/>
<name>A0ABW5TXB5_9SPHI</name>
<evidence type="ECO:0000313" key="2">
    <source>
        <dbReference type="Proteomes" id="UP001597546"/>
    </source>
</evidence>
<organism evidence="1 2">
    <name type="scientific">Pedobacter alpinus</name>
    <dbReference type="NCBI Taxonomy" id="1590643"/>
    <lineage>
        <taxon>Bacteria</taxon>
        <taxon>Pseudomonadati</taxon>
        <taxon>Bacteroidota</taxon>
        <taxon>Sphingobacteriia</taxon>
        <taxon>Sphingobacteriales</taxon>
        <taxon>Sphingobacteriaceae</taxon>
        <taxon>Pedobacter</taxon>
    </lineage>
</organism>
<dbReference type="RefSeq" id="WP_379045222.1">
    <property type="nucleotide sequence ID" value="NZ_JBHSKW010000051.1"/>
</dbReference>
<evidence type="ECO:0000313" key="1">
    <source>
        <dbReference type="EMBL" id="MFD2733487.1"/>
    </source>
</evidence>
<gene>
    <name evidence="1" type="ORF">ACFSSE_17390</name>
</gene>
<sequence>MKNKNTGNDDQIQPTGFSYIGNYGRVFEVSRAGAFEMKNMGVRSIMNSSVRFQFEPARYGYKTMADLYDNAYFKIVAEVKLRRMPNDENIGKAESIIFLKDANISAKNVDGARNSSNAATGKGFFRFNKGDKNIGILYSIKPVN</sequence>
<keyword evidence="2" id="KW-1185">Reference proteome</keyword>
<protein>
    <submittedName>
        <fullName evidence="1">Uncharacterized protein</fullName>
    </submittedName>
</protein>
<reference evidence="2" key="1">
    <citation type="journal article" date="2019" name="Int. J. Syst. Evol. Microbiol.">
        <title>The Global Catalogue of Microorganisms (GCM) 10K type strain sequencing project: providing services to taxonomists for standard genome sequencing and annotation.</title>
        <authorList>
            <consortium name="The Broad Institute Genomics Platform"/>
            <consortium name="The Broad Institute Genome Sequencing Center for Infectious Disease"/>
            <person name="Wu L."/>
            <person name="Ma J."/>
        </authorList>
    </citation>
    <scope>NUCLEOTIDE SEQUENCE [LARGE SCALE GENOMIC DNA]</scope>
    <source>
        <strain evidence="2">KCTC 42456</strain>
    </source>
</reference>
<dbReference type="Proteomes" id="UP001597546">
    <property type="component" value="Unassembled WGS sequence"/>
</dbReference>
<comment type="caution">
    <text evidence="1">The sequence shown here is derived from an EMBL/GenBank/DDBJ whole genome shotgun (WGS) entry which is preliminary data.</text>
</comment>